<name>A0A1M7SFA8_FERGO</name>
<dbReference type="AlphaFoldDB" id="A0A1M7SFA8"/>
<evidence type="ECO:0000256" key="1">
    <source>
        <dbReference type="SAM" id="Phobius"/>
    </source>
</evidence>
<dbReference type="OrthoDB" id="40456at2"/>
<feature type="transmembrane region" description="Helical" evidence="1">
    <location>
        <begin position="30"/>
        <end position="48"/>
    </location>
</feature>
<keyword evidence="3" id="KW-1185">Reference proteome</keyword>
<gene>
    <name evidence="2" type="ORF">SAMN02745226_00850</name>
</gene>
<proteinExistence type="predicted"/>
<organism evidence="2 3">
    <name type="scientific">Fervidobacterium gondwanense DSM 13020</name>
    <dbReference type="NCBI Taxonomy" id="1121883"/>
    <lineage>
        <taxon>Bacteria</taxon>
        <taxon>Thermotogati</taxon>
        <taxon>Thermotogota</taxon>
        <taxon>Thermotogae</taxon>
        <taxon>Thermotogales</taxon>
        <taxon>Fervidobacteriaceae</taxon>
        <taxon>Fervidobacterium</taxon>
    </lineage>
</organism>
<sequence>MTFDPRKYREEKEKEISQTYGNMRKRSFKFLFLNIFIVLMVFVFLFFVRNISPRLYSNIADSLQLTIELNKLEYSAPEKVGARVYVVNTKRTDKNFVVSEFYFQLSNDKRTIYDFNYQSAVEGVAPALGKRLLFNLEDQVSVSNLENGTYYVYARCKINGKPVEIKRSFNYTEEIFYGILTQQFYLVGEEIQPSLIIVNRTAKTQELKLERIVWTYKDDKMTQNLSEMVRIHPGQFATFQFERRFKVLDLGNAELSAQVYFDDGSIKEVKILVPTVKDYERNPKDLDFSIETLESVVINKSADIQVFLINKINRERFIKYDSVQFSIPEIGYNFELRNRRLYAFPFGKTLIGKLERLSFTKPGVYNLIITFKAENAKLEKKIAVAVGK</sequence>
<accession>A0A1M7SFA8</accession>
<evidence type="ECO:0000313" key="2">
    <source>
        <dbReference type="EMBL" id="SHN57110.1"/>
    </source>
</evidence>
<protein>
    <submittedName>
        <fullName evidence="2">Uncharacterized protein</fullName>
    </submittedName>
</protein>
<dbReference type="STRING" id="1121883.SAMN02745226_00850"/>
<evidence type="ECO:0000313" key="3">
    <source>
        <dbReference type="Proteomes" id="UP000184207"/>
    </source>
</evidence>
<keyword evidence="1" id="KW-0472">Membrane</keyword>
<dbReference type="Proteomes" id="UP000184207">
    <property type="component" value="Unassembled WGS sequence"/>
</dbReference>
<dbReference type="RefSeq" id="WP_072758655.1">
    <property type="nucleotide sequence ID" value="NZ_FRDJ01000003.1"/>
</dbReference>
<reference evidence="3" key="1">
    <citation type="submission" date="2016-12" db="EMBL/GenBank/DDBJ databases">
        <authorList>
            <person name="Varghese N."/>
            <person name="Submissions S."/>
        </authorList>
    </citation>
    <scope>NUCLEOTIDE SEQUENCE [LARGE SCALE GENOMIC DNA]</scope>
    <source>
        <strain evidence="3">DSM 13020</strain>
    </source>
</reference>
<dbReference type="EMBL" id="FRDJ01000003">
    <property type="protein sequence ID" value="SHN57110.1"/>
    <property type="molecule type" value="Genomic_DNA"/>
</dbReference>
<keyword evidence="1" id="KW-1133">Transmembrane helix</keyword>
<keyword evidence="1" id="KW-0812">Transmembrane</keyword>